<keyword evidence="3" id="KW-1185">Reference proteome</keyword>
<protein>
    <submittedName>
        <fullName evidence="2">Uncharacterized protein</fullName>
    </submittedName>
</protein>
<evidence type="ECO:0000256" key="1">
    <source>
        <dbReference type="SAM" id="MobiDB-lite"/>
    </source>
</evidence>
<gene>
    <name evidence="2" type="ORF">EYF80_046377</name>
</gene>
<evidence type="ECO:0000313" key="2">
    <source>
        <dbReference type="EMBL" id="TNN43448.1"/>
    </source>
</evidence>
<organism evidence="2 3">
    <name type="scientific">Liparis tanakae</name>
    <name type="common">Tanaka's snailfish</name>
    <dbReference type="NCBI Taxonomy" id="230148"/>
    <lineage>
        <taxon>Eukaryota</taxon>
        <taxon>Metazoa</taxon>
        <taxon>Chordata</taxon>
        <taxon>Craniata</taxon>
        <taxon>Vertebrata</taxon>
        <taxon>Euteleostomi</taxon>
        <taxon>Actinopterygii</taxon>
        <taxon>Neopterygii</taxon>
        <taxon>Teleostei</taxon>
        <taxon>Neoteleostei</taxon>
        <taxon>Acanthomorphata</taxon>
        <taxon>Eupercaria</taxon>
        <taxon>Perciformes</taxon>
        <taxon>Cottioidei</taxon>
        <taxon>Cottales</taxon>
        <taxon>Liparidae</taxon>
        <taxon>Liparis</taxon>
    </lineage>
</organism>
<sequence>MAAPDERKREHDGKGLHTERKTKIPLLPCALGAAALGMRLTQPRSHRDRKIPPKKEKRYPKFVYHPEAEAERSFSAFTTWLRSSMSL</sequence>
<dbReference type="EMBL" id="SRLO01000965">
    <property type="protein sequence ID" value="TNN43448.1"/>
    <property type="molecule type" value="Genomic_DNA"/>
</dbReference>
<reference evidence="2 3" key="1">
    <citation type="submission" date="2019-03" db="EMBL/GenBank/DDBJ databases">
        <title>First draft genome of Liparis tanakae, snailfish: a comprehensive survey of snailfish specific genes.</title>
        <authorList>
            <person name="Kim W."/>
            <person name="Song I."/>
            <person name="Jeong J.-H."/>
            <person name="Kim D."/>
            <person name="Kim S."/>
            <person name="Ryu S."/>
            <person name="Song J.Y."/>
            <person name="Lee S.K."/>
        </authorList>
    </citation>
    <scope>NUCLEOTIDE SEQUENCE [LARGE SCALE GENOMIC DNA]</scope>
    <source>
        <tissue evidence="2">Muscle</tissue>
    </source>
</reference>
<dbReference type="Proteomes" id="UP000314294">
    <property type="component" value="Unassembled WGS sequence"/>
</dbReference>
<proteinExistence type="predicted"/>
<feature type="region of interest" description="Disordered" evidence="1">
    <location>
        <begin position="1"/>
        <end position="21"/>
    </location>
</feature>
<accession>A0A4Z2FQN2</accession>
<comment type="caution">
    <text evidence="2">The sequence shown here is derived from an EMBL/GenBank/DDBJ whole genome shotgun (WGS) entry which is preliminary data.</text>
</comment>
<name>A0A4Z2FQN2_9TELE</name>
<dbReference type="AlphaFoldDB" id="A0A4Z2FQN2"/>
<evidence type="ECO:0000313" key="3">
    <source>
        <dbReference type="Proteomes" id="UP000314294"/>
    </source>
</evidence>